<feature type="compositionally biased region" description="Low complexity" evidence="1">
    <location>
        <begin position="8"/>
        <end position="21"/>
    </location>
</feature>
<organism evidence="2 3">
    <name type="scientific">Brachionus plicatilis</name>
    <name type="common">Marine rotifer</name>
    <name type="synonym">Brachionus muelleri</name>
    <dbReference type="NCBI Taxonomy" id="10195"/>
    <lineage>
        <taxon>Eukaryota</taxon>
        <taxon>Metazoa</taxon>
        <taxon>Spiralia</taxon>
        <taxon>Gnathifera</taxon>
        <taxon>Rotifera</taxon>
        <taxon>Eurotatoria</taxon>
        <taxon>Monogononta</taxon>
        <taxon>Pseudotrocha</taxon>
        <taxon>Ploima</taxon>
        <taxon>Brachionidae</taxon>
        <taxon>Brachionus</taxon>
    </lineage>
</organism>
<dbReference type="AlphaFoldDB" id="A0A3M7T1H2"/>
<dbReference type="Proteomes" id="UP000276133">
    <property type="component" value="Unassembled WGS sequence"/>
</dbReference>
<feature type="compositionally biased region" description="Basic and acidic residues" evidence="1">
    <location>
        <begin position="350"/>
        <end position="362"/>
    </location>
</feature>
<feature type="region of interest" description="Disordered" evidence="1">
    <location>
        <begin position="151"/>
        <end position="378"/>
    </location>
</feature>
<evidence type="ECO:0000313" key="3">
    <source>
        <dbReference type="Proteomes" id="UP000276133"/>
    </source>
</evidence>
<feature type="compositionally biased region" description="Polar residues" evidence="1">
    <location>
        <begin position="22"/>
        <end position="45"/>
    </location>
</feature>
<feature type="non-terminal residue" evidence="2">
    <location>
        <position position="1"/>
    </location>
</feature>
<dbReference type="EMBL" id="REGN01000473">
    <property type="protein sequence ID" value="RNA41688.1"/>
    <property type="molecule type" value="Genomic_DNA"/>
</dbReference>
<gene>
    <name evidence="2" type="ORF">BpHYR1_010965</name>
</gene>
<accession>A0A3M7T1H2</accession>
<feature type="region of interest" description="Disordered" evidence="1">
    <location>
        <begin position="1"/>
        <end position="128"/>
    </location>
</feature>
<feature type="compositionally biased region" description="Basic and acidic residues" evidence="1">
    <location>
        <begin position="151"/>
        <end position="169"/>
    </location>
</feature>
<keyword evidence="3" id="KW-1185">Reference proteome</keyword>
<protein>
    <submittedName>
        <fullName evidence="2">Uncharacterized protein</fullName>
    </submittedName>
</protein>
<feature type="compositionally biased region" description="Basic and acidic residues" evidence="1">
    <location>
        <begin position="369"/>
        <end position="378"/>
    </location>
</feature>
<feature type="compositionally biased region" description="Basic residues" evidence="1">
    <location>
        <begin position="264"/>
        <end position="281"/>
    </location>
</feature>
<comment type="caution">
    <text evidence="2">The sequence shown here is derived from an EMBL/GenBank/DDBJ whole genome shotgun (WGS) entry which is preliminary data.</text>
</comment>
<feature type="compositionally biased region" description="Low complexity" evidence="1">
    <location>
        <begin position="174"/>
        <end position="207"/>
    </location>
</feature>
<feature type="compositionally biased region" description="Low complexity" evidence="1">
    <location>
        <begin position="334"/>
        <end position="347"/>
    </location>
</feature>
<evidence type="ECO:0000256" key="1">
    <source>
        <dbReference type="SAM" id="MobiDB-lite"/>
    </source>
</evidence>
<feature type="compositionally biased region" description="Basic and acidic residues" evidence="1">
    <location>
        <begin position="109"/>
        <end position="128"/>
    </location>
</feature>
<dbReference type="Gene3D" id="1.20.1270.290">
    <property type="match status" value="1"/>
</dbReference>
<name>A0A3M7T1H2_BRAPC</name>
<evidence type="ECO:0000313" key="2">
    <source>
        <dbReference type="EMBL" id="RNA41688.1"/>
    </source>
</evidence>
<proteinExistence type="predicted"/>
<sequence>SLIRNDLSGQSPKPPSTQSTPIDTTSKAIANPSSPPKKQNSNLTTPDPLAENKELLPKTPSAKTLVKHKSKLNAITNNDELDKPKNDLDATNLSTGSKKRPFVQSNESLHIDSNKFDENKKKVQSEPELKFKKIKSSNKIMGPCDTKTKAVENEHSDAKLMSKKAKNEPENLLSTISSIISPPPSHSTNGTSSCTSSVSSSCNYNTSPTSLSSLCLNKEPSKLKTKAEFEDKIDKEELKKVRRRKNSANSDKDEDEYRKERDRDKHRRSSNHSQRRSHKRRNSNDYENDSDADSYYSYKNGHPRQHSKEAKPKTTRNGTGNAPPKSRPDDDETSSTVSSMSNSSSSSGEKNYKKYPESKYSQDKQPTNHNREPREPPNDAHYIQRMLKLYDKIALVHSSKQFDLLAKICGLVKPFSFTQNSLFNFDLFSLDLSVVEKLEGLVMQSAAQFHSIQNNSASTLDTSKKNKNNELSCLNGTPGLDIKA</sequence>
<feature type="compositionally biased region" description="Basic and acidic residues" evidence="1">
    <location>
        <begin position="219"/>
        <end position="239"/>
    </location>
</feature>
<reference evidence="2 3" key="1">
    <citation type="journal article" date="2018" name="Sci. Rep.">
        <title>Genomic signatures of local adaptation to the degree of environmental predictability in rotifers.</title>
        <authorList>
            <person name="Franch-Gras L."/>
            <person name="Hahn C."/>
            <person name="Garcia-Roger E.M."/>
            <person name="Carmona M.J."/>
            <person name="Serra M."/>
            <person name="Gomez A."/>
        </authorList>
    </citation>
    <scope>NUCLEOTIDE SEQUENCE [LARGE SCALE GENOMIC DNA]</scope>
    <source>
        <strain evidence="2">HYR1</strain>
    </source>
</reference>